<dbReference type="PROSITE" id="PS50887">
    <property type="entry name" value="GGDEF"/>
    <property type="match status" value="1"/>
</dbReference>
<protein>
    <recommendedName>
        <fullName evidence="5">Diguanylate cyclase</fullName>
    </recommendedName>
</protein>
<dbReference type="PROSITE" id="PS50883">
    <property type="entry name" value="EAL"/>
    <property type="match status" value="1"/>
</dbReference>
<evidence type="ECO:0000313" key="4">
    <source>
        <dbReference type="Proteomes" id="UP000177925"/>
    </source>
</evidence>
<comment type="caution">
    <text evidence="3">The sequence shown here is derived from an EMBL/GenBank/DDBJ whole genome shotgun (WGS) entry which is preliminary data.</text>
</comment>
<dbReference type="InterPro" id="IPR050706">
    <property type="entry name" value="Cyclic-di-GMP_PDE-like"/>
</dbReference>
<dbReference type="SUPFAM" id="SSF141868">
    <property type="entry name" value="EAL domain-like"/>
    <property type="match status" value="1"/>
</dbReference>
<dbReference type="CDD" id="cd01948">
    <property type="entry name" value="EAL"/>
    <property type="match status" value="1"/>
</dbReference>
<dbReference type="InterPro" id="IPR000160">
    <property type="entry name" value="GGDEF_dom"/>
</dbReference>
<dbReference type="Gene3D" id="3.20.20.450">
    <property type="entry name" value="EAL domain"/>
    <property type="match status" value="1"/>
</dbReference>
<gene>
    <name evidence="3" type="ORF">A2150_01865</name>
</gene>
<dbReference type="PANTHER" id="PTHR33121:SF23">
    <property type="entry name" value="CYCLIC DI-GMP PHOSPHODIESTERASE PDEB"/>
    <property type="match status" value="1"/>
</dbReference>
<dbReference type="InterPro" id="IPR029787">
    <property type="entry name" value="Nucleotide_cyclase"/>
</dbReference>
<sequence>MPRGGAIARPAGDEFILLIEDCPLERAGQFAEELRQAIRDFSFVWEDRNFDLAASIGVVRVTADSGSLYDAIQAADVACRVAKDEGRNRVHLYQQNDLTILRRQREIGWVQRLNQAARDNRFVLYCQAVLPLARRKKRPSHYEIALRLTDENGHIVTPAAFMPAAERYHLMPMIDRWVVRETLERLRTLNWEALPNLGCFNINLSGQSLYDPEFLPFVLDQIRESGVPATHLCFEITETAAVSNLASAMRLIATLKGAGCRFALDDFGSGLSSFAYLKNMRVDYLKIDGVFIRNLPDDTSDVAMVNSINQVAHTMGIETIAEYVESDAIRESLASLGIDYGQGYALAVPRPLTQTLKDIQELHNYSKSRR</sequence>
<feature type="domain" description="EAL" evidence="1">
    <location>
        <begin position="106"/>
        <end position="363"/>
    </location>
</feature>
<proteinExistence type="predicted"/>
<evidence type="ECO:0000259" key="2">
    <source>
        <dbReference type="PROSITE" id="PS50887"/>
    </source>
</evidence>
<dbReference type="NCBIfam" id="TIGR00254">
    <property type="entry name" value="GGDEF"/>
    <property type="match status" value="1"/>
</dbReference>
<dbReference type="Proteomes" id="UP000177925">
    <property type="component" value="Unassembled WGS sequence"/>
</dbReference>
<dbReference type="InterPro" id="IPR043128">
    <property type="entry name" value="Rev_trsase/Diguanyl_cyclase"/>
</dbReference>
<reference evidence="3 4" key="1">
    <citation type="journal article" date="2016" name="Nat. Commun.">
        <title>Thousands of microbial genomes shed light on interconnected biogeochemical processes in an aquifer system.</title>
        <authorList>
            <person name="Anantharaman K."/>
            <person name="Brown C.T."/>
            <person name="Hug L.A."/>
            <person name="Sharon I."/>
            <person name="Castelle C.J."/>
            <person name="Probst A.J."/>
            <person name="Thomas B.C."/>
            <person name="Singh A."/>
            <person name="Wilkins M.J."/>
            <person name="Karaoz U."/>
            <person name="Brodie E.L."/>
            <person name="Williams K.H."/>
            <person name="Hubbard S.S."/>
            <person name="Banfield J.F."/>
        </authorList>
    </citation>
    <scope>NUCLEOTIDE SEQUENCE [LARGE SCALE GENOMIC DNA]</scope>
</reference>
<dbReference type="AlphaFoldDB" id="A0A1F6T9C0"/>
<dbReference type="CDD" id="cd01949">
    <property type="entry name" value="GGDEF"/>
    <property type="match status" value="1"/>
</dbReference>
<dbReference type="Pfam" id="PF00990">
    <property type="entry name" value="GGDEF"/>
    <property type="match status" value="1"/>
</dbReference>
<dbReference type="SMART" id="SM00052">
    <property type="entry name" value="EAL"/>
    <property type="match status" value="1"/>
</dbReference>
<dbReference type="SUPFAM" id="SSF55073">
    <property type="entry name" value="Nucleotide cyclase"/>
    <property type="match status" value="1"/>
</dbReference>
<dbReference type="InterPro" id="IPR035919">
    <property type="entry name" value="EAL_sf"/>
</dbReference>
<evidence type="ECO:0008006" key="5">
    <source>
        <dbReference type="Google" id="ProtNLM"/>
    </source>
</evidence>
<accession>A0A1F6T9C0</accession>
<dbReference type="PANTHER" id="PTHR33121">
    <property type="entry name" value="CYCLIC DI-GMP PHOSPHODIESTERASE PDEF"/>
    <property type="match status" value="1"/>
</dbReference>
<dbReference type="InterPro" id="IPR001633">
    <property type="entry name" value="EAL_dom"/>
</dbReference>
<name>A0A1F6T9C0_9PROT</name>
<organism evidence="3 4">
    <name type="scientific">Candidatus Muproteobacteria bacterium RBG_16_64_11</name>
    <dbReference type="NCBI Taxonomy" id="1817758"/>
    <lineage>
        <taxon>Bacteria</taxon>
        <taxon>Pseudomonadati</taxon>
        <taxon>Pseudomonadota</taxon>
        <taxon>Candidatus Muproteobacteria</taxon>
    </lineage>
</organism>
<dbReference type="EMBL" id="MFSS01000119">
    <property type="protein sequence ID" value="OGI41714.1"/>
    <property type="molecule type" value="Genomic_DNA"/>
</dbReference>
<evidence type="ECO:0000259" key="1">
    <source>
        <dbReference type="PROSITE" id="PS50883"/>
    </source>
</evidence>
<feature type="domain" description="GGDEF" evidence="2">
    <location>
        <begin position="1"/>
        <end position="95"/>
    </location>
</feature>
<evidence type="ECO:0000313" key="3">
    <source>
        <dbReference type="EMBL" id="OGI41714.1"/>
    </source>
</evidence>
<dbReference type="STRING" id="1817758.A2150_01865"/>
<dbReference type="Pfam" id="PF00563">
    <property type="entry name" value="EAL"/>
    <property type="match status" value="1"/>
</dbReference>
<dbReference type="Gene3D" id="3.30.70.270">
    <property type="match status" value="1"/>
</dbReference>
<dbReference type="GO" id="GO:0071111">
    <property type="term" value="F:cyclic-guanylate-specific phosphodiesterase activity"/>
    <property type="evidence" value="ECO:0007669"/>
    <property type="project" value="InterPro"/>
</dbReference>